<dbReference type="AlphaFoldDB" id="A0AAQ3RSS1"/>
<keyword evidence="2" id="KW-1185">Reference proteome</keyword>
<dbReference type="Proteomes" id="UP001374535">
    <property type="component" value="Chromosome 7"/>
</dbReference>
<proteinExistence type="predicted"/>
<gene>
    <name evidence="1" type="ORF">V8G54_024619</name>
</gene>
<sequence length="160" mass="18708">MNPATEFLWNLTQHMPQTKAMTRLRNHLSNRSLQHFITVSEHHLWSKSSHCPQPIPHQPRIRGFRPIRHKGQSQQQKLKMVVHTNKRNKGQSTLVFNVSGVQKHHITKMSIIKPSLSVHPENTPQPLLLVKIDREKEIRVFMLHRHESVEQKLKVTLGES</sequence>
<protein>
    <submittedName>
        <fullName evidence="1">Uncharacterized protein</fullName>
    </submittedName>
</protein>
<dbReference type="EMBL" id="CP144694">
    <property type="protein sequence ID" value="WVZ03813.1"/>
    <property type="molecule type" value="Genomic_DNA"/>
</dbReference>
<accession>A0AAQ3RSS1</accession>
<organism evidence="1 2">
    <name type="scientific">Vigna mungo</name>
    <name type="common">Black gram</name>
    <name type="synonym">Phaseolus mungo</name>
    <dbReference type="NCBI Taxonomy" id="3915"/>
    <lineage>
        <taxon>Eukaryota</taxon>
        <taxon>Viridiplantae</taxon>
        <taxon>Streptophyta</taxon>
        <taxon>Embryophyta</taxon>
        <taxon>Tracheophyta</taxon>
        <taxon>Spermatophyta</taxon>
        <taxon>Magnoliopsida</taxon>
        <taxon>eudicotyledons</taxon>
        <taxon>Gunneridae</taxon>
        <taxon>Pentapetalae</taxon>
        <taxon>rosids</taxon>
        <taxon>fabids</taxon>
        <taxon>Fabales</taxon>
        <taxon>Fabaceae</taxon>
        <taxon>Papilionoideae</taxon>
        <taxon>50 kb inversion clade</taxon>
        <taxon>NPAAA clade</taxon>
        <taxon>indigoferoid/millettioid clade</taxon>
        <taxon>Phaseoleae</taxon>
        <taxon>Vigna</taxon>
    </lineage>
</organism>
<evidence type="ECO:0000313" key="1">
    <source>
        <dbReference type="EMBL" id="WVZ03813.1"/>
    </source>
</evidence>
<reference evidence="1 2" key="1">
    <citation type="journal article" date="2023" name="Life. Sci Alliance">
        <title>Evolutionary insights into 3D genome organization and epigenetic landscape of Vigna mungo.</title>
        <authorList>
            <person name="Junaid A."/>
            <person name="Singh B."/>
            <person name="Bhatia S."/>
        </authorList>
    </citation>
    <scope>NUCLEOTIDE SEQUENCE [LARGE SCALE GENOMIC DNA]</scope>
    <source>
        <strain evidence="1">Urdbean</strain>
    </source>
</reference>
<name>A0AAQ3RSS1_VIGMU</name>
<evidence type="ECO:0000313" key="2">
    <source>
        <dbReference type="Proteomes" id="UP001374535"/>
    </source>
</evidence>